<keyword evidence="4 9" id="KW-0812">Transmembrane</keyword>
<keyword evidence="7 9" id="KW-0472">Membrane</keyword>
<evidence type="ECO:0000256" key="1">
    <source>
        <dbReference type="ARBA" id="ARBA00004651"/>
    </source>
</evidence>
<evidence type="ECO:0000256" key="6">
    <source>
        <dbReference type="ARBA" id="ARBA00023065"/>
    </source>
</evidence>
<evidence type="ECO:0000313" key="11">
    <source>
        <dbReference type="Proteomes" id="UP001555786"/>
    </source>
</evidence>
<dbReference type="PANTHER" id="PTHR33281">
    <property type="entry name" value="UPF0187 PROTEIN YNEE"/>
    <property type="match status" value="1"/>
</dbReference>
<organism evidence="10 11">
    <name type="scientific">Labrys neptuniae</name>
    <dbReference type="NCBI Taxonomy" id="376174"/>
    <lineage>
        <taxon>Bacteria</taxon>
        <taxon>Pseudomonadati</taxon>
        <taxon>Pseudomonadota</taxon>
        <taxon>Alphaproteobacteria</taxon>
        <taxon>Hyphomicrobiales</taxon>
        <taxon>Xanthobacteraceae</taxon>
        <taxon>Labrys</taxon>
    </lineage>
</organism>
<feature type="transmembrane region" description="Helical" evidence="9">
    <location>
        <begin position="137"/>
        <end position="159"/>
    </location>
</feature>
<keyword evidence="2" id="KW-0813">Transport</keyword>
<evidence type="ECO:0000256" key="2">
    <source>
        <dbReference type="ARBA" id="ARBA00022448"/>
    </source>
</evidence>
<dbReference type="RefSeq" id="WP_367624505.1">
    <property type="nucleotide sequence ID" value="NZ_JBFNQD010000004.1"/>
</dbReference>
<reference evidence="10 11" key="1">
    <citation type="submission" date="2024-07" db="EMBL/GenBank/DDBJ databases">
        <title>Description of Labrys sedimenti sp. nov., isolated from a diclofenac-degrading enrichment culture.</title>
        <authorList>
            <person name="Tancsics A."/>
            <person name="Csepanyi A."/>
        </authorList>
    </citation>
    <scope>NUCLEOTIDE SEQUENCE [LARGE SCALE GENOMIC DNA]</scope>
    <source>
        <strain evidence="10 11">LMG 23578</strain>
    </source>
</reference>
<name>A0ABV3PP07_9HYPH</name>
<sequence length="387" mass="42793">MSILHGQNVQEIVDFRYQVIDVSSGPEVARMMPSEQPPKIGESPPSLAAIAPSTMAIVWTAPSFSTIDGIQSRRQAPAQRGDRDDRDGCMILRSKPSFRDILFAVNGSILPRIAPRLLAIAFISVLAIYAAQEHPGIFARISAIPFTLIGIALSVFMSFRNNACYARWWEGRRLWGELIIACRSLARQTSTLETDDRRFLLQGLCAFSAGLAAHLRGQDELKAITPWFDLGTASNNPNLTNAVLEQIGKYCLTLMHRGRIDPIHYSVIEQQIGALTEVQGGCERIAYTPVPFAYSLLLHRTALIFCVTLPFALAGSLDWWALLPVLLVAYTFFGLDALGHQLEEPFGLEPNALPLDALKRTIEREMLALLGSDDLPAAIKPRRNILM</sequence>
<evidence type="ECO:0000256" key="4">
    <source>
        <dbReference type="ARBA" id="ARBA00022692"/>
    </source>
</evidence>
<keyword evidence="3" id="KW-1003">Cell membrane</keyword>
<comment type="caution">
    <text evidence="10">The sequence shown here is derived from an EMBL/GenBank/DDBJ whole genome shotgun (WGS) entry which is preliminary data.</text>
</comment>
<evidence type="ECO:0000256" key="8">
    <source>
        <dbReference type="ARBA" id="ARBA00034708"/>
    </source>
</evidence>
<evidence type="ECO:0000256" key="7">
    <source>
        <dbReference type="ARBA" id="ARBA00023136"/>
    </source>
</evidence>
<protein>
    <submittedName>
        <fullName evidence="10">Bestrophin family protein</fullName>
    </submittedName>
</protein>
<evidence type="ECO:0000256" key="3">
    <source>
        <dbReference type="ARBA" id="ARBA00022475"/>
    </source>
</evidence>
<feature type="transmembrane region" description="Helical" evidence="9">
    <location>
        <begin position="113"/>
        <end position="131"/>
    </location>
</feature>
<keyword evidence="11" id="KW-1185">Reference proteome</keyword>
<feature type="transmembrane region" description="Helical" evidence="9">
    <location>
        <begin position="292"/>
        <end position="313"/>
    </location>
</feature>
<keyword evidence="6" id="KW-0406">Ion transport</keyword>
<evidence type="ECO:0000256" key="5">
    <source>
        <dbReference type="ARBA" id="ARBA00022989"/>
    </source>
</evidence>
<evidence type="ECO:0000256" key="9">
    <source>
        <dbReference type="SAM" id="Phobius"/>
    </source>
</evidence>
<dbReference type="PANTHER" id="PTHR33281:SF19">
    <property type="entry name" value="VOLTAGE-DEPENDENT ANION CHANNEL-FORMING PROTEIN YNEE"/>
    <property type="match status" value="1"/>
</dbReference>
<evidence type="ECO:0000313" key="10">
    <source>
        <dbReference type="EMBL" id="MEW9306923.1"/>
    </source>
</evidence>
<dbReference type="Pfam" id="PF25539">
    <property type="entry name" value="Bestrophin_2"/>
    <property type="match status" value="1"/>
</dbReference>
<keyword evidence="5 9" id="KW-1133">Transmembrane helix</keyword>
<proteinExistence type="inferred from homology"/>
<dbReference type="Proteomes" id="UP001555786">
    <property type="component" value="Unassembled WGS sequence"/>
</dbReference>
<accession>A0ABV3PP07</accession>
<comment type="subcellular location">
    <subcellularLocation>
        <location evidence="1">Cell membrane</location>
        <topology evidence="1">Multi-pass membrane protein</topology>
    </subcellularLocation>
</comment>
<gene>
    <name evidence="10" type="ORF">ABXS05_15330</name>
</gene>
<dbReference type="InterPro" id="IPR044669">
    <property type="entry name" value="YneE/VCCN1/2-like"/>
</dbReference>
<dbReference type="EMBL" id="JBFNQD010000004">
    <property type="protein sequence ID" value="MEW9306923.1"/>
    <property type="molecule type" value="Genomic_DNA"/>
</dbReference>
<comment type="similarity">
    <text evidence="8">Belongs to the anion channel-forming bestrophin (TC 1.A.46) family.</text>
</comment>